<dbReference type="Pfam" id="PF12893">
    <property type="entry name" value="Lumazine_bd_2"/>
    <property type="match status" value="1"/>
</dbReference>
<gene>
    <name evidence="1" type="ORF">HDE69_003962</name>
</gene>
<dbReference type="InterPro" id="IPR039437">
    <property type="entry name" value="FrzH/put_lumazine-bd"/>
</dbReference>
<evidence type="ECO:0000313" key="2">
    <source>
        <dbReference type="Proteomes" id="UP000537718"/>
    </source>
</evidence>
<comment type="caution">
    <text evidence="1">The sequence shown here is derived from an EMBL/GenBank/DDBJ whole genome shotgun (WGS) entry which is preliminary data.</text>
</comment>
<name>A0A7W8YW53_9SPHI</name>
<accession>A0A7W8YW53</accession>
<reference evidence="1 2" key="1">
    <citation type="submission" date="2020-08" db="EMBL/GenBank/DDBJ databases">
        <title>Genomic Encyclopedia of Type Strains, Phase IV (KMG-V): Genome sequencing to study the core and pangenomes of soil and plant-associated prokaryotes.</title>
        <authorList>
            <person name="Whitman W."/>
        </authorList>
    </citation>
    <scope>NUCLEOTIDE SEQUENCE [LARGE SCALE GENOMIC DNA]</scope>
    <source>
        <strain evidence="1 2">MP7CTX6</strain>
    </source>
</reference>
<evidence type="ECO:0000313" key="1">
    <source>
        <dbReference type="EMBL" id="MBB5622880.1"/>
    </source>
</evidence>
<protein>
    <submittedName>
        <fullName evidence="1">ACT domain-containing protein</fullName>
    </submittedName>
</protein>
<sequence length="129" mass="14645">MSSFSRNINTIQDYQEVVSALENYVEGLRTGNIEKLQKSFHQDAIMYGHWEGHLIEGDIKNLYDSVERHGSAPDLKAHIDVLHKTTTTALGRIEYEGNAAGKDGIDYHSLLKIKGEWVVISKVFHVYDK</sequence>
<dbReference type="EMBL" id="JACHCF010000010">
    <property type="protein sequence ID" value="MBB5622880.1"/>
    <property type="molecule type" value="Genomic_DNA"/>
</dbReference>
<dbReference type="Gene3D" id="3.10.450.50">
    <property type="match status" value="1"/>
</dbReference>
<dbReference type="RefSeq" id="WP_183868987.1">
    <property type="nucleotide sequence ID" value="NZ_JACHCF010000010.1"/>
</dbReference>
<dbReference type="AlphaFoldDB" id="A0A7W8YW53"/>
<dbReference type="InterPro" id="IPR032710">
    <property type="entry name" value="NTF2-like_dom_sf"/>
</dbReference>
<dbReference type="SUPFAM" id="SSF54427">
    <property type="entry name" value="NTF2-like"/>
    <property type="match status" value="1"/>
</dbReference>
<organism evidence="1 2">
    <name type="scientific">Pedobacter cryoconitis</name>
    <dbReference type="NCBI Taxonomy" id="188932"/>
    <lineage>
        <taxon>Bacteria</taxon>
        <taxon>Pseudomonadati</taxon>
        <taxon>Bacteroidota</taxon>
        <taxon>Sphingobacteriia</taxon>
        <taxon>Sphingobacteriales</taxon>
        <taxon>Sphingobacteriaceae</taxon>
        <taxon>Pedobacter</taxon>
    </lineage>
</organism>
<proteinExistence type="predicted"/>
<dbReference type="Proteomes" id="UP000537718">
    <property type="component" value="Unassembled WGS sequence"/>
</dbReference>